<proteinExistence type="predicted"/>
<dbReference type="EMBL" id="JAWHZD010000029">
    <property type="protein sequence ID" value="MDV0844673.1"/>
    <property type="molecule type" value="Genomic_DNA"/>
</dbReference>
<dbReference type="Proteomes" id="UP001284547">
    <property type="component" value="Unassembled WGS sequence"/>
</dbReference>
<evidence type="ECO:0000313" key="2">
    <source>
        <dbReference type="Proteomes" id="UP001284547"/>
    </source>
</evidence>
<organism evidence="1 2">
    <name type="scientific">Klebsiella quasipneumoniae subsp. quasipneumoniae</name>
    <dbReference type="NCBI Taxonomy" id="1667327"/>
    <lineage>
        <taxon>Bacteria</taxon>
        <taxon>Pseudomonadati</taxon>
        <taxon>Pseudomonadota</taxon>
        <taxon>Gammaproteobacteria</taxon>
        <taxon>Enterobacterales</taxon>
        <taxon>Enterobacteriaceae</taxon>
        <taxon>Klebsiella/Raoultella group</taxon>
        <taxon>Klebsiella</taxon>
        <taxon>Klebsiella pneumoniae complex</taxon>
    </lineage>
</organism>
<accession>A0AAW8XWQ6</accession>
<dbReference type="AlphaFoldDB" id="A0AAW8XWQ6"/>
<sequence>MEQRIAEAQPKLRAGYTLAISAIAHGSQQVEIRREGLLVWRAWGFEHGFESDFALELSMVTVSDAVPDGGLAV</sequence>
<protein>
    <submittedName>
        <fullName evidence="1">Uncharacterized protein</fullName>
    </submittedName>
</protein>
<evidence type="ECO:0000313" key="1">
    <source>
        <dbReference type="EMBL" id="MDV0844673.1"/>
    </source>
</evidence>
<comment type="caution">
    <text evidence="1">The sequence shown here is derived from an EMBL/GenBank/DDBJ whole genome shotgun (WGS) entry which is preliminary data.</text>
</comment>
<gene>
    <name evidence="1" type="ORF">RZP41_26025</name>
</gene>
<reference evidence="1" key="1">
    <citation type="submission" date="2023-10" db="EMBL/GenBank/DDBJ databases">
        <title>Surveillance and assessment of the effects of hospital wastewater treatment on clearance of pathogenic bacterial and antimicrobial resistance genes.</title>
        <authorList>
            <person name="Wu Y."/>
        </authorList>
    </citation>
    <scope>NUCLEOTIDE SEQUENCE</scope>
    <source>
        <strain evidence="1">23-M-SRM-33-1</strain>
    </source>
</reference>
<name>A0AAW8XWQ6_9ENTR</name>